<dbReference type="SUPFAM" id="SSF51445">
    <property type="entry name" value="(Trans)glycosidases"/>
    <property type="match status" value="1"/>
</dbReference>
<dbReference type="Gene3D" id="3.20.20.80">
    <property type="entry name" value="Glycosidases"/>
    <property type="match status" value="1"/>
</dbReference>
<feature type="domain" description="Glycosyl hydrolase family 13 catalytic" evidence="4">
    <location>
        <begin position="27"/>
        <end position="438"/>
    </location>
</feature>
<dbReference type="EMBL" id="SRMF01000005">
    <property type="protein sequence ID" value="TGG92496.1"/>
    <property type="molecule type" value="Genomic_DNA"/>
</dbReference>
<evidence type="ECO:0000259" key="4">
    <source>
        <dbReference type="SMART" id="SM00642"/>
    </source>
</evidence>
<dbReference type="CDD" id="cd11333">
    <property type="entry name" value="AmyAc_SI_OligoGlu_DGase"/>
    <property type="match status" value="1"/>
</dbReference>
<name>A0A4Z0WA95_9GAMM</name>
<organism evidence="5 6">
    <name type="scientific">Natronospirillum operosum</name>
    <dbReference type="NCBI Taxonomy" id="2759953"/>
    <lineage>
        <taxon>Bacteria</taxon>
        <taxon>Pseudomonadati</taxon>
        <taxon>Pseudomonadota</taxon>
        <taxon>Gammaproteobacteria</taxon>
        <taxon>Oceanospirillales</taxon>
        <taxon>Natronospirillaceae</taxon>
        <taxon>Natronospirillum</taxon>
    </lineage>
</organism>
<dbReference type="GO" id="GO:0004556">
    <property type="term" value="F:alpha-amylase activity"/>
    <property type="evidence" value="ECO:0007669"/>
    <property type="project" value="TreeGrafter"/>
</dbReference>
<dbReference type="Gene3D" id="3.90.400.10">
    <property type="entry name" value="Oligo-1,6-glucosidase, Domain 2"/>
    <property type="match status" value="1"/>
</dbReference>
<dbReference type="SMART" id="SM00642">
    <property type="entry name" value="Aamy"/>
    <property type="match status" value="1"/>
</dbReference>
<dbReference type="NCBIfam" id="NF008183">
    <property type="entry name" value="PRK10933.1"/>
    <property type="match status" value="1"/>
</dbReference>
<dbReference type="InterPro" id="IPR017853">
    <property type="entry name" value="GH"/>
</dbReference>
<evidence type="ECO:0000313" key="5">
    <source>
        <dbReference type="EMBL" id="TGG92496.1"/>
    </source>
</evidence>
<dbReference type="InterPro" id="IPR045857">
    <property type="entry name" value="O16G_dom_2"/>
</dbReference>
<keyword evidence="2" id="KW-0378">Hydrolase</keyword>
<dbReference type="InterPro" id="IPR006047">
    <property type="entry name" value="GH13_cat_dom"/>
</dbReference>
<protein>
    <submittedName>
        <fullName evidence="5">Alpha-glucosidase</fullName>
    </submittedName>
</protein>
<dbReference type="FunFam" id="3.20.20.80:FF:000064">
    <property type="entry name" value="Oligo-1,6-glucosidase"/>
    <property type="match status" value="2"/>
</dbReference>
<evidence type="ECO:0000256" key="3">
    <source>
        <dbReference type="ARBA" id="ARBA00023295"/>
    </source>
</evidence>
<reference evidence="5 6" key="1">
    <citation type="submission" date="2019-04" db="EMBL/GenBank/DDBJ databases">
        <title>Natronospirillum operosus gen. nov., sp. nov., a haloalkaliphilic satellite isolated from decaying biomass of laboratory culture of cyanobacterium Geitlerinema sp. and proposal of Natronospirillaceae fam. nov. and Saccharospirillaceae fam. nov.</title>
        <authorList>
            <person name="Kevbrin V."/>
            <person name="Boltyanskaya Y."/>
            <person name="Koziaeva V."/>
            <person name="Grouzdev D.S."/>
            <person name="Park M."/>
            <person name="Cho J."/>
        </authorList>
    </citation>
    <scope>NUCLEOTIDE SEQUENCE [LARGE SCALE GENOMIC DNA]</scope>
    <source>
        <strain evidence="5 6">G-116</strain>
    </source>
</reference>
<dbReference type="Pfam" id="PF00128">
    <property type="entry name" value="Alpha-amylase"/>
    <property type="match status" value="1"/>
</dbReference>
<keyword evidence="6" id="KW-1185">Reference proteome</keyword>
<sequence length="577" mass="65899">MVQPETVAADTAAREHGRWWREGIVYQIYPRSFLDTNGDGIGDLRGIINKLDYLQALGITIVWLNPIYASPNDDNGYDISDYESIMAEFGTMADFEELLHGLHERGIRLIMDLVVNHSSDEHAWFVESRRSRDNPHRDFYIWRDGVDTPAGEQPPNNWRSFFSGSTWEKDAATGQYYLHLFSRKQPDLNWEHPPVREAVYDMMNRWFDMGIDGFRMDVINLLSKVPGLPSVPDTPPGELAWGGRYFVNGPRLHEFLQEMHQRTLAGRDVMTVGECVAVDVAEGRKLVGQDRGELDMIFQMEHMDLDSGPLGKWDIKQPWSRAELKSILGRWIQGLHGDGWNSQFWTNHDQPRTVSRFGNDSPEWREKSALALAALPLTLPGTPYIYQGDEIGMTNVAFPIEDYRDLETLNWYREEVARGRDPAALMPAIHFKSRDNARTPMQWDDSAQAGFTSGTPWLRINPDYAQINVAEAMARPGSVWHGFRELIELRKANPGLAYAELTWLWPEHEALVVFRSRHQQQNWLIALNLHNEPQTLPTELPPVELWLWSNEPLPSGPVQSLAPWQALVGQLPTASAG</sequence>
<dbReference type="RefSeq" id="WP_135483829.1">
    <property type="nucleotide sequence ID" value="NZ_SRMF01000005.1"/>
</dbReference>
<dbReference type="GO" id="GO:0009313">
    <property type="term" value="P:oligosaccharide catabolic process"/>
    <property type="evidence" value="ECO:0007669"/>
    <property type="project" value="TreeGrafter"/>
</dbReference>
<gene>
    <name evidence="5" type="ORF">E4656_13575</name>
</gene>
<evidence type="ECO:0000256" key="1">
    <source>
        <dbReference type="ARBA" id="ARBA00008061"/>
    </source>
</evidence>
<dbReference type="OrthoDB" id="9805159at2"/>
<evidence type="ECO:0000313" key="6">
    <source>
        <dbReference type="Proteomes" id="UP000297475"/>
    </source>
</evidence>
<dbReference type="SUPFAM" id="SSF51011">
    <property type="entry name" value="Glycosyl hydrolase domain"/>
    <property type="match status" value="1"/>
</dbReference>
<accession>A0A4Z0WA95</accession>
<evidence type="ECO:0000256" key="2">
    <source>
        <dbReference type="ARBA" id="ARBA00022801"/>
    </source>
</evidence>
<proteinExistence type="inferred from homology"/>
<dbReference type="PANTHER" id="PTHR10357">
    <property type="entry name" value="ALPHA-AMYLASE FAMILY MEMBER"/>
    <property type="match status" value="1"/>
</dbReference>
<keyword evidence="3" id="KW-0326">Glycosidase</keyword>
<comment type="caution">
    <text evidence="5">The sequence shown here is derived from an EMBL/GenBank/DDBJ whole genome shotgun (WGS) entry which is preliminary data.</text>
</comment>
<dbReference type="AlphaFoldDB" id="A0A4Z0WA95"/>
<dbReference type="Proteomes" id="UP000297475">
    <property type="component" value="Unassembled WGS sequence"/>
</dbReference>
<dbReference type="PANTHER" id="PTHR10357:SF184">
    <property type="entry name" value="OLIGO-1,6-GLUCOSIDASE 1"/>
    <property type="match status" value="1"/>
</dbReference>
<comment type="similarity">
    <text evidence="1">Belongs to the glycosyl hydrolase 13 family.</text>
</comment>
<dbReference type="FunFam" id="3.90.400.10:FF:000002">
    <property type="entry name" value="Sucrose isomerase"/>
    <property type="match status" value="1"/>
</dbReference>